<dbReference type="KEGG" id="sfz:SFLOR_v1c03000"/>
<dbReference type="SUPFAM" id="SSF51445">
    <property type="entry name" value="(Trans)glycosidases"/>
    <property type="match status" value="1"/>
</dbReference>
<gene>
    <name evidence="2" type="primary">chiA</name>
    <name evidence="2" type="ORF">SFLOR_v1c03000</name>
</gene>
<sequence length="1013" mass="112175">MKKLLSILGTLTLTSMPITSVVSCISPDPGNNFGDSNLQTGNEWKGKSEISKDVTELKSTSVKLQKSQDVLYTDYSNFNKTNYSASLSNTEKTSGYKNKLIKEKYLKTEDHLTFNPYADMGIVEDTAEYLMKDKGVGGASRADAEKWLEGRNNAVYNDVGEYATKYFNEGNQKGNGIKLGFMQNASDTGELVPMWNAAPSQGSKEGILATGKNQKEYARWFNDKYEKWTNGKPEENWQRPSEGGLNKEDVTISFGPFANSLWHTAYINNKTPEELATTIKAVGDRYGTKKFDFYFSSPYLTKSGQYGDSQRLLASALKILMESDSGYDITLSLVVSTKDGVAVQKGLESVKQIGDEAYPLWNFTEYLGMNFRLNLIPYLTNSSVNGAVYEGNWELDTIKKAITNTKTTWTQMYKNIHGNDAAQYTPEEISRRMSITPWIGRRAEESVYSFTTEDAAKLREFAVTEKLGQMSMFYISRDIPSLFEPNKEVKPGESVYGLADKNALDQNIRSGAGYKAHSFSDILSGKVQINEELKVEAKTKEDIKKNGGIDYKEDIEANKTLIPGTNGGWENPGVDPENPGGGSAGSGAGGGNIVPPTPPTGPGASLYTSWAQANPNRKTNITSKTKANGSTYFSPYLDAGLYEGNDIAGIKNKVSGFDNLTLSFVQQVNSSDNKEIDLSIAGIPNKDANYQYWEEYQLYGKMLKPMIDSNNFENIKVAYGGATTGGYVEKNPWDVALRMAGASRDSKASDLQISQATGHLEKALIKYQEDLVKVGERYSKKTGLKMPKSIDFDIEGHAQYQEDELKVLGQTMANMKKKDPSWDFSLTLPVLPTGLTSVGYNVMNIINKEFKAAGLSQNQVPIVNLMLMDYGDPIYVTAKANGETNFDLAKQAIENTRNNLATSLEENWGTVGVSGNKLYSLIGATPMIGVNDTVQGVFTLEDAKELYNYAQVRNLAYIGMWSMNDDRGRQGTRPVNKSLVTHGLAYLEEYDFARAFSGDWTNEVKVPRKEWKH</sequence>
<dbReference type="OrthoDB" id="99456at2"/>
<dbReference type="PROSITE" id="PS51257">
    <property type="entry name" value="PROKAR_LIPOPROTEIN"/>
    <property type="match status" value="1"/>
</dbReference>
<dbReference type="Proteomes" id="UP000231823">
    <property type="component" value="Chromosome"/>
</dbReference>
<dbReference type="PANTHER" id="PTHR42976">
    <property type="entry name" value="BIFUNCTIONAL CHITINASE/LYSOZYME-RELATED"/>
    <property type="match status" value="1"/>
</dbReference>
<feature type="region of interest" description="Disordered" evidence="1">
    <location>
        <begin position="561"/>
        <end position="608"/>
    </location>
</feature>
<dbReference type="InterPro" id="IPR017853">
    <property type="entry name" value="GH"/>
</dbReference>
<dbReference type="EMBL" id="CP025057">
    <property type="protein sequence ID" value="AUB31357.1"/>
    <property type="molecule type" value="Genomic_DNA"/>
</dbReference>
<dbReference type="AlphaFoldDB" id="A0A2K8SD15"/>
<keyword evidence="3" id="KW-1185">Reference proteome</keyword>
<dbReference type="PANTHER" id="PTHR42976:SF1">
    <property type="entry name" value="GH18 DOMAIN-CONTAINING PROTEIN-RELATED"/>
    <property type="match status" value="1"/>
</dbReference>
<dbReference type="Gene3D" id="3.20.20.80">
    <property type="entry name" value="Glycosidases"/>
    <property type="match status" value="2"/>
</dbReference>
<dbReference type="NCBIfam" id="NF038029">
    <property type="entry name" value="LP_plasma"/>
    <property type="match status" value="1"/>
</dbReference>
<dbReference type="InterPro" id="IPR054816">
    <property type="entry name" value="Lipoprotein_mollicutes-type_CS"/>
</dbReference>
<evidence type="ECO:0000256" key="1">
    <source>
        <dbReference type="SAM" id="MobiDB-lite"/>
    </source>
</evidence>
<feature type="compositionally biased region" description="Gly residues" evidence="1">
    <location>
        <begin position="579"/>
        <end position="592"/>
    </location>
</feature>
<proteinExistence type="predicted"/>
<name>A0A2K8SD15_9MOLU</name>
<protein>
    <submittedName>
        <fullName evidence="2">Bifunctional chitinase/lysozyme</fullName>
    </submittedName>
</protein>
<dbReference type="RefSeq" id="WP_100916344.1">
    <property type="nucleotide sequence ID" value="NZ_CP025057.1"/>
</dbReference>
<evidence type="ECO:0000313" key="3">
    <source>
        <dbReference type="Proteomes" id="UP000231823"/>
    </source>
</evidence>
<evidence type="ECO:0000313" key="2">
    <source>
        <dbReference type="EMBL" id="AUB31357.1"/>
    </source>
</evidence>
<dbReference type="InterPro" id="IPR052750">
    <property type="entry name" value="GH18_Chitinase"/>
</dbReference>
<organism evidence="2 3">
    <name type="scientific">Spiroplasma floricola 23-6</name>
    <dbReference type="NCBI Taxonomy" id="1336749"/>
    <lineage>
        <taxon>Bacteria</taxon>
        <taxon>Bacillati</taxon>
        <taxon>Mycoplasmatota</taxon>
        <taxon>Mollicutes</taxon>
        <taxon>Entomoplasmatales</taxon>
        <taxon>Spiroplasmataceae</taxon>
        <taxon>Spiroplasma</taxon>
    </lineage>
</organism>
<reference evidence="2 3" key="1">
    <citation type="submission" date="2017-12" db="EMBL/GenBank/DDBJ databases">
        <title>Complete genome sequence of Spiroplasma floricola 23-6 (ATCC 29989).</title>
        <authorList>
            <person name="Tsai Y.-M."/>
            <person name="Wu P.-S."/>
            <person name="Lo W.-S."/>
            <person name="Kuo C.-H."/>
        </authorList>
    </citation>
    <scope>NUCLEOTIDE SEQUENCE [LARGE SCALE GENOMIC DNA]</scope>
    <source>
        <strain evidence="2 3">23-6</strain>
    </source>
</reference>
<accession>A0A2K8SD15</accession>